<dbReference type="EMBL" id="LAZR01000846">
    <property type="protein sequence ID" value="KKN56385.1"/>
    <property type="molecule type" value="Genomic_DNA"/>
</dbReference>
<evidence type="ECO:0000313" key="1">
    <source>
        <dbReference type="EMBL" id="KKN56385.1"/>
    </source>
</evidence>
<sequence length="57" mass="6621">MDKDRCVTCGSKIDDPYECVNWLIWKGAPVPDERNEIIRKIMDGEIYLPDLVIRPCP</sequence>
<reference evidence="1" key="1">
    <citation type="journal article" date="2015" name="Nature">
        <title>Complex archaea that bridge the gap between prokaryotes and eukaryotes.</title>
        <authorList>
            <person name="Spang A."/>
            <person name="Saw J.H."/>
            <person name="Jorgensen S.L."/>
            <person name="Zaremba-Niedzwiedzka K."/>
            <person name="Martijn J."/>
            <person name="Lind A.E."/>
            <person name="van Eijk R."/>
            <person name="Schleper C."/>
            <person name="Guy L."/>
            <person name="Ettema T.J."/>
        </authorList>
    </citation>
    <scope>NUCLEOTIDE SEQUENCE</scope>
</reference>
<proteinExistence type="predicted"/>
<organism evidence="1">
    <name type="scientific">marine sediment metagenome</name>
    <dbReference type="NCBI Taxonomy" id="412755"/>
    <lineage>
        <taxon>unclassified sequences</taxon>
        <taxon>metagenomes</taxon>
        <taxon>ecological metagenomes</taxon>
    </lineage>
</organism>
<protein>
    <submittedName>
        <fullName evidence="1">Uncharacterized protein</fullName>
    </submittedName>
</protein>
<name>A0A0F9RIT6_9ZZZZ</name>
<accession>A0A0F9RIT6</accession>
<dbReference type="AlphaFoldDB" id="A0A0F9RIT6"/>
<gene>
    <name evidence="1" type="ORF">LCGC14_0572960</name>
</gene>
<comment type="caution">
    <text evidence="1">The sequence shown here is derived from an EMBL/GenBank/DDBJ whole genome shotgun (WGS) entry which is preliminary data.</text>
</comment>